<evidence type="ECO:0000256" key="3">
    <source>
        <dbReference type="ARBA" id="ARBA00035112"/>
    </source>
</evidence>
<name>A0A1D9Q1M8_SCLS1</name>
<evidence type="ECO:0000256" key="1">
    <source>
        <dbReference type="ARBA" id="ARBA00004685"/>
    </source>
</evidence>
<keyword evidence="2" id="KW-0560">Oxidoreductase</keyword>
<dbReference type="GO" id="GO:0043386">
    <property type="term" value="P:mycotoxin biosynthetic process"/>
    <property type="evidence" value="ECO:0007669"/>
    <property type="project" value="InterPro"/>
</dbReference>
<proteinExistence type="inferred from homology"/>
<evidence type="ECO:0008006" key="6">
    <source>
        <dbReference type="Google" id="ProtNLM"/>
    </source>
</evidence>
<sequence length="183" mass="20496">MLPNTFSPDFPLHTVIFEEDEIYAAASSPDTNDVWDNLMPPGEGFVLVGNPEKYGLRPGLPSVNGPDRYPVSVFHQLHCLGMIRESYNSALLGVRPHSQDDENFPDELAHESNREDIGHCFDYIRQALMCSADMTIEWAMEMPDGKPPSAVDGWGIPHTCRNWNDVLKWMAEHRSPVNSSGIA</sequence>
<dbReference type="VEuPathDB" id="FungiDB:sscle_04g032130"/>
<gene>
    <name evidence="4" type="ORF">sscle_04g032130</name>
</gene>
<protein>
    <recommendedName>
        <fullName evidence="6">Tat pathway signal sequence protein</fullName>
    </recommendedName>
</protein>
<dbReference type="GO" id="GO:0016491">
    <property type="term" value="F:oxidoreductase activity"/>
    <property type="evidence" value="ECO:0007669"/>
    <property type="project" value="UniProtKB-KW"/>
</dbReference>
<comment type="pathway">
    <text evidence="1">Mycotoxin biosynthesis.</text>
</comment>
<evidence type="ECO:0000313" key="5">
    <source>
        <dbReference type="Proteomes" id="UP000177798"/>
    </source>
</evidence>
<dbReference type="EMBL" id="CP017817">
    <property type="protein sequence ID" value="APA08443.1"/>
    <property type="molecule type" value="Genomic_DNA"/>
</dbReference>
<comment type="similarity">
    <text evidence="3">Belongs to the ustYa family.</text>
</comment>
<evidence type="ECO:0000256" key="2">
    <source>
        <dbReference type="ARBA" id="ARBA00023002"/>
    </source>
</evidence>
<dbReference type="Pfam" id="PF11807">
    <property type="entry name" value="UstYa"/>
    <property type="match status" value="1"/>
</dbReference>
<dbReference type="InterPro" id="IPR021765">
    <property type="entry name" value="UstYa-like"/>
</dbReference>
<reference evidence="5" key="1">
    <citation type="journal article" date="2017" name="Genome Biol. Evol.">
        <title>The complete genome sequence of the phytopathogenic fungus Sclerotinia sclerotiorum reveals insights into the genome architecture of broad host range pathogens.</title>
        <authorList>
            <person name="Derbyshire M."/>
            <person name="Denton-Giles M."/>
            <person name="Hegedus D."/>
            <person name="Seifbarghy S."/>
            <person name="Rollins J."/>
            <person name="van Kan J."/>
            <person name="Seidl M.F."/>
            <person name="Faino L."/>
            <person name="Mbengue M."/>
            <person name="Navaud O."/>
            <person name="Raffaele S."/>
            <person name="Hammond-Kosack K."/>
            <person name="Heard S."/>
            <person name="Oliver R."/>
        </authorList>
    </citation>
    <scope>NUCLEOTIDE SEQUENCE [LARGE SCALE GENOMIC DNA]</scope>
    <source>
        <strain evidence="5">ATCC 18683 / 1980 / Ss-1</strain>
    </source>
</reference>
<dbReference type="PANTHER" id="PTHR33365:SF11">
    <property type="entry name" value="TAT PATHWAY SIGNAL SEQUENCE"/>
    <property type="match status" value="1"/>
</dbReference>
<dbReference type="Proteomes" id="UP000177798">
    <property type="component" value="Chromosome 4"/>
</dbReference>
<evidence type="ECO:0000313" key="4">
    <source>
        <dbReference type="EMBL" id="APA08443.1"/>
    </source>
</evidence>
<accession>A0A1D9Q1M8</accession>
<organism evidence="4 5">
    <name type="scientific">Sclerotinia sclerotiorum (strain ATCC 18683 / 1980 / Ss-1)</name>
    <name type="common">White mold</name>
    <name type="synonym">Whetzelinia sclerotiorum</name>
    <dbReference type="NCBI Taxonomy" id="665079"/>
    <lineage>
        <taxon>Eukaryota</taxon>
        <taxon>Fungi</taxon>
        <taxon>Dikarya</taxon>
        <taxon>Ascomycota</taxon>
        <taxon>Pezizomycotina</taxon>
        <taxon>Leotiomycetes</taxon>
        <taxon>Helotiales</taxon>
        <taxon>Sclerotiniaceae</taxon>
        <taxon>Sclerotinia</taxon>
    </lineage>
</organism>
<dbReference type="OrthoDB" id="3687641at2759"/>
<dbReference type="AlphaFoldDB" id="A0A1D9Q1M8"/>
<dbReference type="PANTHER" id="PTHR33365">
    <property type="entry name" value="YALI0B05434P"/>
    <property type="match status" value="1"/>
</dbReference>